<comment type="function">
    <text evidence="7">Converts 2-succinyl-6-hydroxy-2,4-cyclohexadiene-1-carboxylate (SHCHC) to 2-succinylbenzoate (OSB).</text>
</comment>
<evidence type="ECO:0000256" key="3">
    <source>
        <dbReference type="ARBA" id="ARBA00022723"/>
    </source>
</evidence>
<evidence type="ECO:0000256" key="2">
    <source>
        <dbReference type="ARBA" id="ARBA00022428"/>
    </source>
</evidence>
<gene>
    <name evidence="7 9" type="primary">menC</name>
    <name evidence="9" type="ORF">MM817_00549</name>
</gene>
<feature type="active site" description="Proton donor" evidence="7">
    <location>
        <position position="163"/>
    </location>
</feature>
<dbReference type="CDD" id="cd03317">
    <property type="entry name" value="NAAAR"/>
    <property type="match status" value="1"/>
</dbReference>
<keyword evidence="5 7" id="KW-0456">Lyase</keyword>
<feature type="binding site" evidence="7">
    <location>
        <position position="238"/>
    </location>
    <ligand>
        <name>Mg(2+)</name>
        <dbReference type="ChEBI" id="CHEBI:18420"/>
    </ligand>
</feature>
<dbReference type="InterPro" id="IPR013341">
    <property type="entry name" value="Mandelate_racemase_N_dom"/>
</dbReference>
<dbReference type="GO" id="GO:0009234">
    <property type="term" value="P:menaquinone biosynthetic process"/>
    <property type="evidence" value="ECO:0007669"/>
    <property type="project" value="UniProtKB-UniRule"/>
</dbReference>
<dbReference type="SUPFAM" id="SSF51604">
    <property type="entry name" value="Enolase C-terminal domain-like"/>
    <property type="match status" value="1"/>
</dbReference>
<dbReference type="InterPro" id="IPR029065">
    <property type="entry name" value="Enolase_C-like"/>
</dbReference>
<keyword evidence="10" id="KW-1185">Reference proteome</keyword>
<comment type="catalytic activity">
    <reaction evidence="7">
        <text>(1R,6R)-6-hydroxy-2-succinyl-cyclohexa-2,4-diene-1-carboxylate = 2-succinylbenzoate + H2O</text>
        <dbReference type="Rhea" id="RHEA:10196"/>
        <dbReference type="ChEBI" id="CHEBI:15377"/>
        <dbReference type="ChEBI" id="CHEBI:18325"/>
        <dbReference type="ChEBI" id="CHEBI:58689"/>
        <dbReference type="EC" id="4.2.1.113"/>
    </reaction>
</comment>
<feature type="domain" description="Mandelate racemase/muconate lactonizing enzyme C-terminal" evidence="8">
    <location>
        <begin position="140"/>
        <end position="234"/>
    </location>
</feature>
<dbReference type="SFLD" id="SFLDS00001">
    <property type="entry name" value="Enolase"/>
    <property type="match status" value="1"/>
</dbReference>
<dbReference type="InterPro" id="IPR036849">
    <property type="entry name" value="Enolase-like_C_sf"/>
</dbReference>
<evidence type="ECO:0000313" key="9">
    <source>
        <dbReference type="EMBL" id="MCI0182290.1"/>
    </source>
</evidence>
<dbReference type="GO" id="GO:0016854">
    <property type="term" value="F:racemase and epimerase activity"/>
    <property type="evidence" value="ECO:0007669"/>
    <property type="project" value="UniProtKB-ARBA"/>
</dbReference>
<dbReference type="RefSeq" id="WP_241711894.1">
    <property type="nucleotide sequence ID" value="NZ_JALBUF010000001.1"/>
</dbReference>
<sequence length="368" mass="41186">MKIKSVSIRRLQMRMKEPFETSFGREEDKDFLLIRVDTGHVQGYGECTASFEPLYSEETTDTAWSMLSTFFVPAVLGKEITHPDEIRTLLGHFRRNQMAKSALETAIWDAFAKEQGISLSHALGGLKEEIDVGISIGIQPTTMHLLRKIEGYLVQGYKRIKVKIRPGLDIDIFRAVRKEFPDIPMMADANSAYRLEDLPHLLTFDDYDLMMIEQPLGHDDMIDHAVLQAQLRTPICLDESIHSTEDARKAISIGACKVINVKIGRLGGLTESRELQQLCIEHHVPVWCGGMLEAGVGRLTNMAVTSLPGFVLPGDTAPSARYFDEDIIDPPVTFAKPGVLAVPSQPGIGAVVREDRVERYTVDRIELR</sequence>
<dbReference type="GO" id="GO:0000287">
    <property type="term" value="F:magnesium ion binding"/>
    <property type="evidence" value="ECO:0007669"/>
    <property type="project" value="UniProtKB-UniRule"/>
</dbReference>
<dbReference type="SFLD" id="SFLDF00009">
    <property type="entry name" value="o-succinylbenzoate_synthase"/>
    <property type="match status" value="1"/>
</dbReference>
<reference evidence="9" key="1">
    <citation type="submission" date="2022-03" db="EMBL/GenBank/DDBJ databases">
        <title>Draft Genome Sequence of Firmicute Strain S0AB, a Heterotrophic Iron/Sulfur-Oxidizing Extreme Acidophile.</title>
        <authorList>
            <person name="Vergara E."/>
            <person name="Pakostova E."/>
            <person name="Johnson D.B."/>
            <person name="Holmes D.S."/>
        </authorList>
    </citation>
    <scope>NUCLEOTIDE SEQUENCE</scope>
    <source>
        <strain evidence="9">S0AB</strain>
    </source>
</reference>
<dbReference type="GO" id="GO:0043748">
    <property type="term" value="F:O-succinylbenzoate synthase activity"/>
    <property type="evidence" value="ECO:0007669"/>
    <property type="project" value="UniProtKB-EC"/>
</dbReference>
<dbReference type="SMART" id="SM00922">
    <property type="entry name" value="MR_MLE"/>
    <property type="match status" value="1"/>
</dbReference>
<dbReference type="Gene3D" id="3.20.20.120">
    <property type="entry name" value="Enolase-like C-terminal domain"/>
    <property type="match status" value="1"/>
</dbReference>
<keyword evidence="3 7" id="KW-0479">Metal-binding</keyword>
<evidence type="ECO:0000256" key="1">
    <source>
        <dbReference type="ARBA" id="ARBA00001968"/>
    </source>
</evidence>
<accession>A0A9X2ACG4</accession>
<comment type="pathway">
    <text evidence="7">Quinol/quinone metabolism; 1,4-dihydroxy-2-naphthoate biosynthesis; 1,4-dihydroxy-2-naphthoate from chorismate: step 4/7.</text>
</comment>
<dbReference type="Pfam" id="PF13378">
    <property type="entry name" value="MR_MLE_C"/>
    <property type="match status" value="1"/>
</dbReference>
<dbReference type="InterPro" id="IPR013342">
    <property type="entry name" value="Mandelate_racemase_C"/>
</dbReference>
<dbReference type="InterPro" id="IPR010197">
    <property type="entry name" value="OSBS/NAAAR"/>
</dbReference>
<dbReference type="InterPro" id="IPR047585">
    <property type="entry name" value="MenC"/>
</dbReference>
<evidence type="ECO:0000256" key="5">
    <source>
        <dbReference type="ARBA" id="ARBA00023239"/>
    </source>
</evidence>
<evidence type="ECO:0000313" key="10">
    <source>
        <dbReference type="Proteomes" id="UP001139263"/>
    </source>
</evidence>
<dbReference type="EC" id="4.2.1.113" evidence="6 7"/>
<dbReference type="PANTHER" id="PTHR48073">
    <property type="entry name" value="O-SUCCINYLBENZOATE SYNTHASE-RELATED"/>
    <property type="match status" value="1"/>
</dbReference>
<protein>
    <recommendedName>
        <fullName evidence="6 7">o-succinylbenzoate synthase</fullName>
        <shortName evidence="7">OSB synthase</shortName>
        <shortName evidence="7">OSBS</shortName>
        <ecNumber evidence="6 7">4.2.1.113</ecNumber>
    </recommendedName>
    <alternativeName>
        <fullName evidence="7">4-(2'-carboxyphenyl)-4-oxybutyric acid synthase</fullName>
    </alternativeName>
    <alternativeName>
        <fullName evidence="7">o-succinylbenzoic acid synthase</fullName>
    </alternativeName>
</protein>
<comment type="caution">
    <text evidence="9">The sequence shown here is derived from an EMBL/GenBank/DDBJ whole genome shotgun (WGS) entry which is preliminary data.</text>
</comment>
<comment type="cofactor">
    <cofactor evidence="1 7">
        <name>a divalent metal cation</name>
        <dbReference type="ChEBI" id="CHEBI:60240"/>
    </cofactor>
</comment>
<evidence type="ECO:0000259" key="8">
    <source>
        <dbReference type="SMART" id="SM00922"/>
    </source>
</evidence>
<dbReference type="AlphaFoldDB" id="A0A9X2ACG4"/>
<evidence type="ECO:0000256" key="7">
    <source>
        <dbReference type="HAMAP-Rule" id="MF_01933"/>
    </source>
</evidence>
<comment type="similarity">
    <text evidence="7">Belongs to the mandelate racemase/muconate lactonizing enzyme family. MenC type 2 subfamily.</text>
</comment>
<organism evidence="9 10">
    <name type="scientific">Sulfoacidibacillus ferrooxidans</name>
    <dbReference type="NCBI Taxonomy" id="2005001"/>
    <lineage>
        <taxon>Bacteria</taxon>
        <taxon>Bacillati</taxon>
        <taxon>Bacillota</taxon>
        <taxon>Bacilli</taxon>
        <taxon>Bacillales</taxon>
        <taxon>Alicyclobacillaceae</taxon>
        <taxon>Sulfoacidibacillus</taxon>
    </lineage>
</organism>
<dbReference type="PANTHER" id="PTHR48073:SF5">
    <property type="entry name" value="O-SUCCINYLBENZOATE SYNTHASE"/>
    <property type="match status" value="1"/>
</dbReference>
<dbReference type="SFLD" id="SFLDG00180">
    <property type="entry name" value="muconate_cycloisomerase"/>
    <property type="match status" value="1"/>
</dbReference>
<dbReference type="EMBL" id="JALBUF010000001">
    <property type="protein sequence ID" value="MCI0182290.1"/>
    <property type="molecule type" value="Genomic_DNA"/>
</dbReference>
<feature type="binding site" evidence="7">
    <location>
        <position position="213"/>
    </location>
    <ligand>
        <name>Mg(2+)</name>
        <dbReference type="ChEBI" id="CHEBI:18420"/>
    </ligand>
</feature>
<dbReference type="Proteomes" id="UP001139263">
    <property type="component" value="Unassembled WGS sequence"/>
</dbReference>
<dbReference type="InterPro" id="IPR029017">
    <property type="entry name" value="Enolase-like_N"/>
</dbReference>
<comment type="pathway">
    <text evidence="7">Quinol/quinone metabolism; menaquinone biosynthesis.</text>
</comment>
<keyword evidence="2 7" id="KW-0474">Menaquinone biosynthesis</keyword>
<evidence type="ECO:0000256" key="4">
    <source>
        <dbReference type="ARBA" id="ARBA00022842"/>
    </source>
</evidence>
<keyword evidence="4 7" id="KW-0460">Magnesium</keyword>
<evidence type="ECO:0000256" key="6">
    <source>
        <dbReference type="ARBA" id="ARBA00029491"/>
    </source>
</evidence>
<feature type="binding site" evidence="7">
    <location>
        <position position="188"/>
    </location>
    <ligand>
        <name>Mg(2+)</name>
        <dbReference type="ChEBI" id="CHEBI:18420"/>
    </ligand>
</feature>
<dbReference type="Gene3D" id="3.30.390.10">
    <property type="entry name" value="Enolase-like, N-terminal domain"/>
    <property type="match status" value="1"/>
</dbReference>
<feature type="active site" description="Proton acceptor" evidence="7">
    <location>
        <position position="262"/>
    </location>
</feature>
<name>A0A9X2ACG4_9BACL</name>
<dbReference type="SUPFAM" id="SSF54826">
    <property type="entry name" value="Enolase N-terminal domain-like"/>
    <property type="match status" value="1"/>
</dbReference>
<proteinExistence type="inferred from homology"/>
<dbReference type="NCBIfam" id="TIGR01928">
    <property type="entry name" value="menC_lowGC_arch"/>
    <property type="match status" value="1"/>
</dbReference>
<dbReference type="Pfam" id="PF02746">
    <property type="entry name" value="MR_MLE_N"/>
    <property type="match status" value="1"/>
</dbReference>
<dbReference type="HAMAP" id="MF_01933">
    <property type="entry name" value="MenC_2"/>
    <property type="match status" value="1"/>
</dbReference>